<gene>
    <name evidence="1" type="ORF">HFZ78_13485</name>
</gene>
<dbReference type="InterPro" id="IPR038735">
    <property type="entry name" value="MSMEG_1276-like_NTP-PPase_dom"/>
</dbReference>
<organism evidence="1 2">
    <name type="scientific">Priestia megaterium</name>
    <name type="common">Bacillus megaterium</name>
    <dbReference type="NCBI Taxonomy" id="1404"/>
    <lineage>
        <taxon>Bacteria</taxon>
        <taxon>Bacillati</taxon>
        <taxon>Bacillota</taxon>
        <taxon>Bacilli</taxon>
        <taxon>Bacillales</taxon>
        <taxon>Bacillaceae</taxon>
        <taxon>Priestia</taxon>
    </lineage>
</organism>
<dbReference type="CDD" id="cd11532">
    <property type="entry name" value="NTP-PPase_COG4997"/>
    <property type="match status" value="1"/>
</dbReference>
<protein>
    <submittedName>
        <fullName evidence="1">Nucleoside triphosphate pyrophosphohydrolase</fullName>
    </submittedName>
</protein>
<sequence>MGEKIYNKLVRDKIPQIVKQDKKVPFTHVASEQEVKPLLLHKLIEELEEFKATPNEEELADILEVIDGIVHAFNLDMDKVLKVKADKLEKRGGFNERIILEKVIE</sequence>
<dbReference type="EMBL" id="CP051128">
    <property type="protein sequence ID" value="QIZ07620.1"/>
    <property type="molecule type" value="Genomic_DNA"/>
</dbReference>
<dbReference type="AlphaFoldDB" id="A0A6H1P205"/>
<reference evidence="1 2" key="1">
    <citation type="submission" date="2020-04" db="EMBL/GenBank/DDBJ databases">
        <title>Genome-Wide Identification of 5-Methylcytosine Sites in Bacterial Genomes By High-Throughput Sequencing of MspJI Restriction Fragments.</title>
        <authorList>
            <person name="Wu V."/>
        </authorList>
    </citation>
    <scope>NUCLEOTIDE SEQUENCE [LARGE SCALE GENOMIC DNA]</scope>
    <source>
        <strain evidence="1 2">S2</strain>
    </source>
</reference>
<dbReference type="GO" id="GO:0016787">
    <property type="term" value="F:hydrolase activity"/>
    <property type="evidence" value="ECO:0007669"/>
    <property type="project" value="UniProtKB-KW"/>
</dbReference>
<dbReference type="Proteomes" id="UP000501868">
    <property type="component" value="Chromosome"/>
</dbReference>
<dbReference type="SUPFAM" id="SSF101386">
    <property type="entry name" value="all-alpha NTP pyrophosphatases"/>
    <property type="match status" value="1"/>
</dbReference>
<name>A0A6H1P205_PRIMG</name>
<evidence type="ECO:0000313" key="2">
    <source>
        <dbReference type="Proteomes" id="UP000501868"/>
    </source>
</evidence>
<evidence type="ECO:0000313" key="1">
    <source>
        <dbReference type="EMBL" id="QIZ07620.1"/>
    </source>
</evidence>
<keyword evidence="1" id="KW-0378">Hydrolase</keyword>
<accession>A0A6H1P205</accession>
<proteinExistence type="predicted"/>
<reference evidence="1 2" key="2">
    <citation type="submission" date="2020-04" db="EMBL/GenBank/DDBJ databases">
        <authorList>
            <person name="Fomenkov A."/>
            <person name="Anton B.P."/>
            <person name="Roberts R.J."/>
        </authorList>
    </citation>
    <scope>NUCLEOTIDE SEQUENCE [LARGE SCALE GENOMIC DNA]</scope>
    <source>
        <strain evidence="1 2">S2</strain>
    </source>
</reference>